<sequence length="274" mass="30445">MLGYMEEHYLEALGYLPDWQENLTLINPSAIRGVQNKSHWNHIAVYTDPSGSTLSLFETTDGTSGESFTVHGKPRVSVEAWQLRPGLAELTVVDEEGNDLTKILALVDDPHMYPVYPLKAVGEPACHDDYRLGAIAVEVDVFDDEEAWKKTQTPLDTSTSKNKDMVEDFPDEMYIGPRFITSPWLFAVYGGQAPAEEASAISMFKAVCEDVEIVVNRLTGKQWYRIQADCSIPVTLALPISTTPTPKVGSIVDGKAFLTGTTGFWLDDYQDPYE</sequence>
<dbReference type="EMBL" id="CP063212">
    <property type="protein sequence ID" value="QOR46913.1"/>
    <property type="molecule type" value="Genomic_DNA"/>
</dbReference>
<evidence type="ECO:0000313" key="2">
    <source>
        <dbReference type="Proteomes" id="UP000594961"/>
    </source>
</evidence>
<accession>A0A7M1QYF9</accession>
<proteinExistence type="predicted"/>
<evidence type="ECO:0000313" key="1">
    <source>
        <dbReference type="EMBL" id="QOR46913.1"/>
    </source>
</evidence>
<dbReference type="AlphaFoldDB" id="A0A7M1QYF9"/>
<organism evidence="1 2">
    <name type="scientific">Trueperella pecoris</name>
    <dbReference type="NCBI Taxonomy" id="2733571"/>
    <lineage>
        <taxon>Bacteria</taxon>
        <taxon>Bacillati</taxon>
        <taxon>Actinomycetota</taxon>
        <taxon>Actinomycetes</taxon>
        <taxon>Actinomycetales</taxon>
        <taxon>Actinomycetaceae</taxon>
        <taxon>Trueperella</taxon>
    </lineage>
</organism>
<name>A0A7M1QYF9_9ACTO</name>
<dbReference type="Proteomes" id="UP000594961">
    <property type="component" value="Chromosome"/>
</dbReference>
<dbReference type="RefSeq" id="WP_197552008.1">
    <property type="nucleotide sequence ID" value="NZ_CP063212.1"/>
</dbReference>
<reference evidence="1 2" key="1">
    <citation type="submission" date="2020-10" db="EMBL/GenBank/DDBJ databases">
        <title>Trueperella pecoris sp. nov. isolated from bovine and porcine specimens.</title>
        <authorList>
            <person name="Schoenecker L."/>
            <person name="Schnydrig P."/>
            <person name="Brodard I."/>
            <person name="Thomann A."/>
            <person name="Hemphill A."/>
            <person name="Rodriguez-Campos S."/>
            <person name="Perreten V."/>
            <person name="Jores J."/>
            <person name="Kittl S."/>
        </authorList>
    </citation>
    <scope>NUCLEOTIDE SEQUENCE [LARGE SCALE GENOMIC DNA]</scope>
    <source>
        <strain evidence="1 2">19OD0592</strain>
    </source>
</reference>
<gene>
    <name evidence="1" type="ORF">INS90_06365</name>
</gene>
<protein>
    <submittedName>
        <fullName evidence="1">Uncharacterized protein</fullName>
    </submittedName>
</protein>